<evidence type="ECO:0000313" key="2">
    <source>
        <dbReference type="Proteomes" id="UP001408594"/>
    </source>
</evidence>
<dbReference type="InterPro" id="IPR038396">
    <property type="entry name" value="SpoIIAA-like_sf"/>
</dbReference>
<protein>
    <recommendedName>
        <fullName evidence="3">STAS/SEC14 domain-containing protein</fullName>
    </recommendedName>
</protein>
<accession>A0ABP9WN39</accession>
<dbReference type="InterPro" id="IPR036513">
    <property type="entry name" value="STAS_dom_sf"/>
</dbReference>
<keyword evidence="2" id="KW-1185">Reference proteome</keyword>
<evidence type="ECO:0008006" key="3">
    <source>
        <dbReference type="Google" id="ProtNLM"/>
    </source>
</evidence>
<dbReference type="Gene3D" id="3.40.50.10600">
    <property type="entry name" value="SpoIIaa-like domains"/>
    <property type="match status" value="1"/>
</dbReference>
<organism evidence="1 2">
    <name type="scientific">Microbulbifer aestuariivivens</name>
    <dbReference type="NCBI Taxonomy" id="1908308"/>
    <lineage>
        <taxon>Bacteria</taxon>
        <taxon>Pseudomonadati</taxon>
        <taxon>Pseudomonadota</taxon>
        <taxon>Gammaproteobacteria</taxon>
        <taxon>Cellvibrionales</taxon>
        <taxon>Microbulbiferaceae</taxon>
        <taxon>Microbulbifer</taxon>
    </lineage>
</organism>
<dbReference type="EMBL" id="BAABRT010000006">
    <property type="protein sequence ID" value="GAA5524520.1"/>
    <property type="molecule type" value="Genomic_DNA"/>
</dbReference>
<name>A0ABP9WN39_9GAMM</name>
<proteinExistence type="predicted"/>
<gene>
    <name evidence="1" type="ORF">Maes01_01077</name>
</gene>
<evidence type="ECO:0000313" key="1">
    <source>
        <dbReference type="EMBL" id="GAA5524520.1"/>
    </source>
</evidence>
<dbReference type="SUPFAM" id="SSF52091">
    <property type="entry name" value="SpoIIaa-like"/>
    <property type="match status" value="1"/>
</dbReference>
<dbReference type="RefSeq" id="WP_345549547.1">
    <property type="nucleotide sequence ID" value="NZ_BAABRT010000006.1"/>
</dbReference>
<sequence length="122" mass="13939">MIQHRWHQDQKILEIEPEGPLQESDFRNLASQVDPVLRQRELLAGLLINGSHFAGWEDFGALVAHLRFIRDHHRHIHKVALLSDKPLLRVMPAIVSHLVSAEARPFSLHEKAEALEWLNAAG</sequence>
<dbReference type="InterPro" id="IPR021866">
    <property type="entry name" value="SpoIIAA-like"/>
</dbReference>
<dbReference type="Proteomes" id="UP001408594">
    <property type="component" value="Unassembled WGS sequence"/>
</dbReference>
<reference evidence="1 2" key="1">
    <citation type="submission" date="2024-02" db="EMBL/GenBank/DDBJ databases">
        <title>Microbulbifer aestuariivivens NBRC 112533.</title>
        <authorList>
            <person name="Ichikawa N."/>
            <person name="Katano-Makiyama Y."/>
            <person name="Hidaka K."/>
        </authorList>
    </citation>
    <scope>NUCLEOTIDE SEQUENCE [LARGE SCALE GENOMIC DNA]</scope>
    <source>
        <strain evidence="1 2">NBRC 112533</strain>
    </source>
</reference>
<comment type="caution">
    <text evidence="1">The sequence shown here is derived from an EMBL/GenBank/DDBJ whole genome shotgun (WGS) entry which is preliminary data.</text>
</comment>
<dbReference type="Pfam" id="PF11964">
    <property type="entry name" value="SpoIIAA-like"/>
    <property type="match status" value="1"/>
</dbReference>